<accession>A0AAD1S921</accession>
<feature type="repeat" description="HEAT" evidence="2">
    <location>
        <begin position="271"/>
        <end position="306"/>
    </location>
</feature>
<evidence type="ECO:0000256" key="1">
    <source>
        <dbReference type="ARBA" id="ARBA00022737"/>
    </source>
</evidence>
<proteinExistence type="predicted"/>
<dbReference type="PROSITE" id="PS50176">
    <property type="entry name" value="ARM_REPEAT"/>
    <property type="match status" value="1"/>
</dbReference>
<keyword evidence="5" id="KW-1185">Reference proteome</keyword>
<organism evidence="4 5">
    <name type="scientific">Pelobates cultripes</name>
    <name type="common">Western spadefoot toad</name>
    <dbReference type="NCBI Taxonomy" id="61616"/>
    <lineage>
        <taxon>Eukaryota</taxon>
        <taxon>Metazoa</taxon>
        <taxon>Chordata</taxon>
        <taxon>Craniata</taxon>
        <taxon>Vertebrata</taxon>
        <taxon>Euteleostomi</taxon>
        <taxon>Amphibia</taxon>
        <taxon>Batrachia</taxon>
        <taxon>Anura</taxon>
        <taxon>Pelobatoidea</taxon>
        <taxon>Pelobatidae</taxon>
        <taxon>Pelobates</taxon>
    </lineage>
</organism>
<gene>
    <name evidence="4" type="ORF">PECUL_23A049898</name>
</gene>
<dbReference type="SMART" id="SM00185">
    <property type="entry name" value="ARM"/>
    <property type="match status" value="3"/>
</dbReference>
<reference evidence="4" key="1">
    <citation type="submission" date="2022-03" db="EMBL/GenBank/DDBJ databases">
        <authorList>
            <person name="Alioto T."/>
            <person name="Alioto T."/>
            <person name="Gomez Garrido J."/>
        </authorList>
    </citation>
    <scope>NUCLEOTIDE SEQUENCE</scope>
</reference>
<dbReference type="InterPro" id="IPR000357">
    <property type="entry name" value="HEAT"/>
</dbReference>
<dbReference type="InterPro" id="IPR000225">
    <property type="entry name" value="Armadillo"/>
</dbReference>
<dbReference type="Pfam" id="PF00514">
    <property type="entry name" value="Arm"/>
    <property type="match status" value="1"/>
</dbReference>
<protein>
    <submittedName>
        <fullName evidence="4">Radial spoke head 14 homolog</fullName>
    </submittedName>
</protein>
<dbReference type="EMBL" id="OW240916">
    <property type="protein sequence ID" value="CAH2295411.1"/>
    <property type="molecule type" value="Genomic_DNA"/>
</dbReference>
<dbReference type="Gene3D" id="1.25.10.10">
    <property type="entry name" value="Leucine-rich Repeat Variant"/>
    <property type="match status" value="2"/>
</dbReference>
<dbReference type="InterPro" id="IPR011989">
    <property type="entry name" value="ARM-like"/>
</dbReference>
<evidence type="ECO:0000256" key="3">
    <source>
        <dbReference type="PROSITE-ProRule" id="PRU00259"/>
    </source>
</evidence>
<evidence type="ECO:0000313" key="5">
    <source>
        <dbReference type="Proteomes" id="UP001295444"/>
    </source>
</evidence>
<dbReference type="InterPro" id="IPR021133">
    <property type="entry name" value="HEAT_type_2"/>
</dbReference>
<dbReference type="PANTHER" id="PTHR15599:SF1">
    <property type="entry name" value="RADIAL SPOKE HEAD 14 HOMOLOG"/>
    <property type="match status" value="1"/>
</dbReference>
<dbReference type="SUPFAM" id="SSF48371">
    <property type="entry name" value="ARM repeat"/>
    <property type="match status" value="1"/>
</dbReference>
<sequence>MAQARTSSYLPPDIDPTKTSLAFAERALPKLKEELQDPQLITRQRALMALCDLVHDPENVYQAANLGFLESLKHLLYDQDSTIREKTTEIFYTMAGHTIGREGILRSEIIIALSHLLDDPVNICRRNMHQTFEMLSELPAGSAALVDSDLLPLLVNKLESELEDIQVLILDTLHYCLKIDVVQALSAGAVDILKRKLTHPSVEIRSKAAYAIMQICVPLAGKDRVCQEEVVPLLIQLLEDSDSEVRANAAGSLMNITITTRGKYAAYHAGAIPKLLSLVNDSQSRVRLNCLKALTTLSEAPEGRNLLLKDVSLIQGCLADSSEAVRRAATIALQVIQWKP</sequence>
<dbReference type="AlphaFoldDB" id="A0AAD1S921"/>
<dbReference type="Pfam" id="PF02985">
    <property type="entry name" value="HEAT"/>
    <property type="match status" value="1"/>
</dbReference>
<name>A0AAD1S921_PELCU</name>
<dbReference type="InterPro" id="IPR042856">
    <property type="entry name" value="RSP14"/>
</dbReference>
<evidence type="ECO:0000313" key="4">
    <source>
        <dbReference type="EMBL" id="CAH2295411.1"/>
    </source>
</evidence>
<keyword evidence="1" id="KW-0677">Repeat</keyword>
<dbReference type="PROSITE" id="PS50077">
    <property type="entry name" value="HEAT_REPEAT"/>
    <property type="match status" value="2"/>
</dbReference>
<feature type="repeat" description="HEAT" evidence="2">
    <location>
        <begin position="230"/>
        <end position="268"/>
    </location>
</feature>
<dbReference type="InterPro" id="IPR016024">
    <property type="entry name" value="ARM-type_fold"/>
</dbReference>
<evidence type="ECO:0000256" key="2">
    <source>
        <dbReference type="PROSITE-ProRule" id="PRU00103"/>
    </source>
</evidence>
<dbReference type="PANTHER" id="PTHR15599">
    <property type="entry name" value="RTDR1"/>
    <property type="match status" value="1"/>
</dbReference>
<feature type="repeat" description="ARM" evidence="3">
    <location>
        <begin position="229"/>
        <end position="271"/>
    </location>
</feature>
<dbReference type="Proteomes" id="UP001295444">
    <property type="component" value="Chromosome 05"/>
</dbReference>